<dbReference type="InterPro" id="IPR017896">
    <property type="entry name" value="4Fe4S_Fe-S-bd"/>
</dbReference>
<name>A0AA86AP03_SULMK</name>
<dbReference type="InterPro" id="IPR027417">
    <property type="entry name" value="P-loop_NTPase"/>
</dbReference>
<dbReference type="Pfam" id="PF01656">
    <property type="entry name" value="CbiA"/>
    <property type="match status" value="1"/>
</dbReference>
<dbReference type="Pfam" id="PF00037">
    <property type="entry name" value="Fer4"/>
    <property type="match status" value="2"/>
</dbReference>
<reference evidence="2 3" key="1">
    <citation type="journal article" date="2014" name="Environ. Microbiol.">
        <title>Insights into organohalide respiration and the versatile catabolism of Sulfurospirillum multivorans gained from comparative genomics and physiological studies.</title>
        <authorList>
            <person name="Goris T."/>
            <person name="Schubert T."/>
            <person name="Gadkari J."/>
            <person name="Wubet T."/>
            <person name="Tarkka M."/>
            <person name="Buscot F."/>
            <person name="Adrian L."/>
            <person name="Diekert G."/>
        </authorList>
    </citation>
    <scope>NUCLEOTIDE SEQUENCE [LARGE SCALE GENOMIC DNA]</scope>
    <source>
        <strain evidence="3">DM 12446 / JCM 15788 / NBRC 109480</strain>
    </source>
</reference>
<accession>A0AA86AP03</accession>
<dbReference type="EMBL" id="CP007201">
    <property type="protein sequence ID" value="AHJ12928.1"/>
    <property type="molecule type" value="Genomic_DNA"/>
</dbReference>
<dbReference type="Proteomes" id="UP000019322">
    <property type="component" value="Chromosome"/>
</dbReference>
<dbReference type="SUPFAM" id="SSF52540">
    <property type="entry name" value="P-loop containing nucleoside triphosphate hydrolases"/>
    <property type="match status" value="1"/>
</dbReference>
<dbReference type="Gene3D" id="3.30.70.20">
    <property type="match status" value="1"/>
</dbReference>
<feature type="domain" description="4Fe-4S ferredoxin-type" evidence="1">
    <location>
        <begin position="60"/>
        <end position="88"/>
    </location>
</feature>
<evidence type="ECO:0000313" key="2">
    <source>
        <dbReference type="EMBL" id="AHJ12928.1"/>
    </source>
</evidence>
<sequence length="292" mass="31831">MKEIVVISGKGGTGKTSITAALASLAQQSCVVVDCDVDAADMHLLLQPDFAHKEDFYSGQVAKIDEMLCRNCGRCADVCRFDAIGFKEGHYVIDELLCEGCGYCARVCRPSAIEMRERLVGAWYTSKTKYGSDMVHAKLSIGAENSGKLVAKVKKEGKAMALAQHKSLMIVDGSPGIGCPVVSSLSGANFVLLVTEPTLSGLHDLKRVYEVVKRFRIKAGCIINKSDLNATVCAQIEEFLEEEAILHVKNIPYTKAFSHAMIQGQTVSEYSDPELKRLLEESFETIKQTLGV</sequence>
<dbReference type="Gene3D" id="3.40.50.300">
    <property type="entry name" value="P-loop containing nucleotide triphosphate hydrolases"/>
    <property type="match status" value="1"/>
</dbReference>
<dbReference type="PROSITE" id="PS51379">
    <property type="entry name" value="4FE4S_FER_2"/>
    <property type="match status" value="2"/>
</dbReference>
<dbReference type="AlphaFoldDB" id="A0AA86AP03"/>
<dbReference type="RefSeq" id="WP_025344798.1">
    <property type="nucleotide sequence ID" value="NZ_CP007201.1"/>
</dbReference>
<feature type="domain" description="4Fe-4S ferredoxin-type" evidence="1">
    <location>
        <begin position="89"/>
        <end position="118"/>
    </location>
</feature>
<dbReference type="PANTHER" id="PTHR43534:SF1">
    <property type="entry name" value="4FE-4S CLUSTER CONTAINING PARA FAMILY ATPASE PROTEIN"/>
    <property type="match status" value="1"/>
</dbReference>
<organism evidence="2 3">
    <name type="scientific">Sulfurospirillum multivorans (strain DM 12446 / JCM 15788 / NBRC 109480)</name>
    <dbReference type="NCBI Taxonomy" id="1150621"/>
    <lineage>
        <taxon>Bacteria</taxon>
        <taxon>Pseudomonadati</taxon>
        <taxon>Campylobacterota</taxon>
        <taxon>Epsilonproteobacteria</taxon>
        <taxon>Campylobacterales</taxon>
        <taxon>Sulfurospirillaceae</taxon>
        <taxon>Sulfurospirillum</taxon>
    </lineage>
</organism>
<evidence type="ECO:0000313" key="3">
    <source>
        <dbReference type="Proteomes" id="UP000019322"/>
    </source>
</evidence>
<dbReference type="InterPro" id="IPR002586">
    <property type="entry name" value="CobQ/CobB/MinD/ParA_Nub-bd_dom"/>
</dbReference>
<protein>
    <submittedName>
        <fullName evidence="2">Iron-sulfur cluster-binding/ATPase domain protein, MinD superfamily</fullName>
    </submittedName>
</protein>
<dbReference type="CDD" id="cd03110">
    <property type="entry name" value="SIMIBI_bact_arch"/>
    <property type="match status" value="1"/>
</dbReference>
<evidence type="ECO:0000259" key="1">
    <source>
        <dbReference type="PROSITE" id="PS51379"/>
    </source>
</evidence>
<dbReference type="KEGG" id="smul:SMUL_1671"/>
<gene>
    <name evidence="2" type="ORF">SMUL_1671</name>
</gene>
<dbReference type="PANTHER" id="PTHR43534">
    <property type="entry name" value="MIND SUPERFAMILY P-LOOP ATPASE CONTAINING AN INSERTED FERREDOXIN DOMAIN"/>
    <property type="match status" value="1"/>
</dbReference>
<dbReference type="SUPFAM" id="SSF54862">
    <property type="entry name" value="4Fe-4S ferredoxins"/>
    <property type="match status" value="1"/>
</dbReference>
<proteinExistence type="predicted"/>